<keyword evidence="7 8" id="KW-0472">Membrane</keyword>
<dbReference type="InterPro" id="IPR051393">
    <property type="entry name" value="ABC_transporter_permease"/>
</dbReference>
<keyword evidence="5 8" id="KW-1133">Transmembrane helix</keyword>
<comment type="similarity">
    <text evidence="8">Belongs to the binding-protein-dependent transport system permease family.</text>
</comment>
<proteinExistence type="inferred from homology"/>
<evidence type="ECO:0000256" key="3">
    <source>
        <dbReference type="ARBA" id="ARBA00022475"/>
    </source>
</evidence>
<evidence type="ECO:0000256" key="5">
    <source>
        <dbReference type="ARBA" id="ARBA00022989"/>
    </source>
</evidence>
<keyword evidence="2 8" id="KW-0813">Transport</keyword>
<evidence type="ECO:0000313" key="10">
    <source>
        <dbReference type="EMBL" id="STY44375.1"/>
    </source>
</evidence>
<dbReference type="PANTHER" id="PTHR30193">
    <property type="entry name" value="ABC TRANSPORTER PERMEASE PROTEIN"/>
    <property type="match status" value="1"/>
</dbReference>
<comment type="subcellular location">
    <subcellularLocation>
        <location evidence="1 8">Cell membrane</location>
        <topology evidence="1 8">Multi-pass membrane protein</topology>
    </subcellularLocation>
</comment>
<dbReference type="RefSeq" id="WP_115345963.1">
    <property type="nucleotide sequence ID" value="NZ_UGPG01000001.1"/>
</dbReference>
<feature type="transmembrane region" description="Helical" evidence="8">
    <location>
        <begin position="207"/>
        <end position="227"/>
    </location>
</feature>
<dbReference type="EMBL" id="UGPG01000001">
    <property type="protein sequence ID" value="STY44375.1"/>
    <property type="molecule type" value="Genomic_DNA"/>
</dbReference>
<feature type="transmembrane region" description="Helical" evidence="8">
    <location>
        <begin position="17"/>
        <end position="39"/>
    </location>
</feature>
<dbReference type="Pfam" id="PF00528">
    <property type="entry name" value="BPD_transp_1"/>
    <property type="match status" value="1"/>
</dbReference>
<dbReference type="PROSITE" id="PS50928">
    <property type="entry name" value="ABC_TM1"/>
    <property type="match status" value="1"/>
</dbReference>
<dbReference type="Proteomes" id="UP000254879">
    <property type="component" value="Unassembled WGS sequence"/>
</dbReference>
<dbReference type="InterPro" id="IPR035906">
    <property type="entry name" value="MetI-like_sf"/>
</dbReference>
<protein>
    <submittedName>
        <fullName evidence="10">sn-glycerol-3-phosphate transport system permease protein ugpA</fullName>
    </submittedName>
</protein>
<dbReference type="InterPro" id="IPR000515">
    <property type="entry name" value="MetI-like"/>
</dbReference>
<dbReference type="PANTHER" id="PTHR30193:SF37">
    <property type="entry name" value="INNER MEMBRANE ABC TRANSPORTER PERMEASE PROTEIN YCJO"/>
    <property type="match status" value="1"/>
</dbReference>
<gene>
    <name evidence="10" type="primary">ugpA_2</name>
    <name evidence="10" type="ORF">NCTC10815_01717</name>
</gene>
<reference evidence="10 11" key="1">
    <citation type="submission" date="2018-06" db="EMBL/GenBank/DDBJ databases">
        <authorList>
            <consortium name="Pathogen Informatics"/>
            <person name="Doyle S."/>
        </authorList>
    </citation>
    <scope>NUCLEOTIDE SEQUENCE [LARGE SCALE GENOMIC DNA]</scope>
    <source>
        <strain evidence="11">NCTC 10815</strain>
    </source>
</reference>
<accession>A0A378MKU5</accession>
<dbReference type="GO" id="GO:0055085">
    <property type="term" value="P:transmembrane transport"/>
    <property type="evidence" value="ECO:0007669"/>
    <property type="project" value="InterPro"/>
</dbReference>
<evidence type="ECO:0000313" key="11">
    <source>
        <dbReference type="Proteomes" id="UP000254879"/>
    </source>
</evidence>
<feature type="transmembrane region" description="Helical" evidence="8">
    <location>
        <begin position="113"/>
        <end position="133"/>
    </location>
</feature>
<evidence type="ECO:0000256" key="6">
    <source>
        <dbReference type="ARBA" id="ARBA00023016"/>
    </source>
</evidence>
<keyword evidence="3" id="KW-1003">Cell membrane</keyword>
<evidence type="ECO:0000256" key="8">
    <source>
        <dbReference type="RuleBase" id="RU363032"/>
    </source>
</evidence>
<feature type="transmembrane region" description="Helical" evidence="8">
    <location>
        <begin position="261"/>
        <end position="280"/>
    </location>
</feature>
<evidence type="ECO:0000256" key="2">
    <source>
        <dbReference type="ARBA" id="ARBA00022448"/>
    </source>
</evidence>
<dbReference type="SUPFAM" id="SSF161098">
    <property type="entry name" value="MetI-like"/>
    <property type="match status" value="1"/>
</dbReference>
<feature type="transmembrane region" description="Helical" evidence="8">
    <location>
        <begin position="161"/>
        <end position="178"/>
    </location>
</feature>
<name>A0A378MKU5_LISGR</name>
<sequence length="292" mass="32979">MERSTGTLQSNKRKKQVWALLFVAPTILLILILNVWPIIQSIWYSFNDVKGLGKPTWVGMANYFQAFHDPALLKALWNTALYTIVTVPVGTILSLVVAVFLNSKIKGKTFFRVIYFIPVVSAPVAVSMVWKWLYNGQYGLINYFLSFFGVKGPDWIGAPKFALWSIIGYNMVILLGGLQDIPKTYYEAAEIDGAGPITKFFKVTIPLVSPTLFFVVITTFIGALQVFDYILMMLGTSPALQNSKSIVYLFYQYTFVNNNKGYGASIAIILLVIILILTLIQMKLQKKWVHYK</sequence>
<dbReference type="CDD" id="cd06261">
    <property type="entry name" value="TM_PBP2"/>
    <property type="match status" value="1"/>
</dbReference>
<feature type="domain" description="ABC transmembrane type-1" evidence="9">
    <location>
        <begin position="76"/>
        <end position="281"/>
    </location>
</feature>
<evidence type="ECO:0000259" key="9">
    <source>
        <dbReference type="PROSITE" id="PS50928"/>
    </source>
</evidence>
<dbReference type="GO" id="GO:0005886">
    <property type="term" value="C:plasma membrane"/>
    <property type="evidence" value="ECO:0007669"/>
    <property type="project" value="UniProtKB-SubCell"/>
</dbReference>
<evidence type="ECO:0000256" key="1">
    <source>
        <dbReference type="ARBA" id="ARBA00004651"/>
    </source>
</evidence>
<dbReference type="Gene3D" id="1.10.3720.10">
    <property type="entry name" value="MetI-like"/>
    <property type="match status" value="1"/>
</dbReference>
<dbReference type="AlphaFoldDB" id="A0A378MKU5"/>
<organism evidence="10 11">
    <name type="scientific">Listeria grayi</name>
    <name type="common">Listeria murrayi</name>
    <dbReference type="NCBI Taxonomy" id="1641"/>
    <lineage>
        <taxon>Bacteria</taxon>
        <taxon>Bacillati</taxon>
        <taxon>Bacillota</taxon>
        <taxon>Bacilli</taxon>
        <taxon>Bacillales</taxon>
        <taxon>Listeriaceae</taxon>
        <taxon>Listeria</taxon>
    </lineage>
</organism>
<feature type="transmembrane region" description="Helical" evidence="8">
    <location>
        <begin position="80"/>
        <end position="101"/>
    </location>
</feature>
<evidence type="ECO:0000256" key="7">
    <source>
        <dbReference type="ARBA" id="ARBA00023136"/>
    </source>
</evidence>
<evidence type="ECO:0000256" key="4">
    <source>
        <dbReference type="ARBA" id="ARBA00022692"/>
    </source>
</evidence>
<keyword evidence="6" id="KW-0346">Stress response</keyword>
<keyword evidence="4 8" id="KW-0812">Transmembrane</keyword>